<dbReference type="GO" id="GO:0006145">
    <property type="term" value="P:purine nucleobase catabolic process"/>
    <property type="evidence" value="ECO:0007669"/>
    <property type="project" value="TreeGrafter"/>
</dbReference>
<reference evidence="10" key="1">
    <citation type="submission" date="2022-10" db="EMBL/GenBank/DDBJ databases">
        <title>The WGS of Solirubrobacter ginsenosidimutans DSM 21036.</title>
        <authorList>
            <person name="Jiang Z."/>
        </authorList>
    </citation>
    <scope>NUCLEOTIDE SEQUENCE</scope>
    <source>
        <strain evidence="10">DSM 21036</strain>
    </source>
</reference>
<sequence>MFDLIVRGGTVVTPSGVTTADVGVLDGAIAAVERELAGGAREELDAAGLHVFPGGLDPHVHFNEPGRTHWEGLQTGTAALAAGGFTAFFDMPLNSSPPVIDGAAFDAKLQAARASARVDYGFWGGLVPGNVEHLADLAERGAVGFKAFMSNSGIDEFARADDVTLYEGMAECARLGKLVAVHAENEALTARPSGSSARAFMASRPIVAEVEAIGRAIAFAEDTGCALHIVHVSSARGVALVAEARTRGVDVTCETCPHYLWLSQDDVETLGAVAKCAPPVRPDAERSKLWQLVKSGAVDMLTSDHSPSSPELKAGDFAGAWGGIAGCQTTLTLLLSERDGLALEQVARLVSGGAARRFGMPRKGRIEVGADADLALVDLGAKFRLSADDLQYRHKLSPWLGRRLRARVTRTLLRGAEAWPEPKAAPRLLTPSL</sequence>
<feature type="modified residue" description="N6-carboxylysine" evidence="8">
    <location>
        <position position="146"/>
    </location>
</feature>
<feature type="binding site" evidence="8">
    <location>
        <position position="231"/>
    </location>
    <ligand>
        <name>Zn(2+)</name>
        <dbReference type="ChEBI" id="CHEBI:29105"/>
        <label>2</label>
    </ligand>
</feature>
<comment type="caution">
    <text evidence="10">The sequence shown here is derived from an EMBL/GenBank/DDBJ whole genome shotgun (WGS) entry which is preliminary data.</text>
</comment>
<dbReference type="Proteomes" id="UP001149140">
    <property type="component" value="Unassembled WGS sequence"/>
</dbReference>
<proteinExistence type="inferred from homology"/>
<keyword evidence="11" id="KW-1185">Reference proteome</keyword>
<evidence type="ECO:0000256" key="1">
    <source>
        <dbReference type="ARBA" id="ARBA00002368"/>
    </source>
</evidence>
<evidence type="ECO:0000256" key="6">
    <source>
        <dbReference type="ARBA" id="ARBA00022801"/>
    </source>
</evidence>
<dbReference type="GO" id="GO:0005737">
    <property type="term" value="C:cytoplasm"/>
    <property type="evidence" value="ECO:0007669"/>
    <property type="project" value="TreeGrafter"/>
</dbReference>
<keyword evidence="5 8" id="KW-0479">Metal-binding</keyword>
<evidence type="ECO:0000256" key="3">
    <source>
        <dbReference type="ARBA" id="ARBA00011881"/>
    </source>
</evidence>
<dbReference type="SUPFAM" id="SSF51338">
    <property type="entry name" value="Composite domain of metallo-dependent hydrolases"/>
    <property type="match status" value="1"/>
</dbReference>
<dbReference type="NCBIfam" id="TIGR03178">
    <property type="entry name" value="allantoinase"/>
    <property type="match status" value="1"/>
</dbReference>
<dbReference type="HAMAP" id="MF_01645">
    <property type="entry name" value="Hydantoinase"/>
    <property type="match status" value="1"/>
</dbReference>
<dbReference type="RefSeq" id="WP_270042698.1">
    <property type="nucleotide sequence ID" value="NZ_JAPDOD010000025.1"/>
</dbReference>
<comment type="subunit">
    <text evidence="3 8">Homotetramer.</text>
</comment>
<feature type="binding site" evidence="8">
    <location>
        <position position="304"/>
    </location>
    <ligand>
        <name>Zn(2+)</name>
        <dbReference type="ChEBI" id="CHEBI:29105"/>
        <label>1</label>
    </ligand>
</feature>
<gene>
    <name evidence="8 10" type="primary">allB</name>
    <name evidence="10" type="ORF">OM076_24475</name>
</gene>
<dbReference type="InterPro" id="IPR032466">
    <property type="entry name" value="Metal_Hydrolase"/>
</dbReference>
<dbReference type="GO" id="GO:0004038">
    <property type="term" value="F:allantoinase activity"/>
    <property type="evidence" value="ECO:0007669"/>
    <property type="project" value="UniProtKB-UniRule"/>
</dbReference>
<comment type="function">
    <text evidence="1">Catalyzes the reversible cyclization of carbamoyl aspartate to dihydroorotate.</text>
</comment>
<dbReference type="PANTHER" id="PTHR43668">
    <property type="entry name" value="ALLANTOINASE"/>
    <property type="match status" value="1"/>
</dbReference>
<keyword evidence="4 8" id="KW-0659">Purine metabolism</keyword>
<dbReference type="EC" id="3.5.2.5" evidence="8"/>
<evidence type="ECO:0000256" key="8">
    <source>
        <dbReference type="HAMAP-Rule" id="MF_01645"/>
    </source>
</evidence>
<name>A0A9X3MW07_9ACTN</name>
<protein>
    <recommendedName>
        <fullName evidence="8">Allantoinase</fullName>
        <ecNumber evidence="8">3.5.2.5</ecNumber>
    </recommendedName>
    <alternativeName>
        <fullName evidence="8">Allantoin-utilizing enzyme</fullName>
    </alternativeName>
</protein>
<keyword evidence="7 8" id="KW-0862">Zinc</keyword>
<dbReference type="InterPro" id="IPR011059">
    <property type="entry name" value="Metal-dep_hydrolase_composite"/>
</dbReference>
<evidence type="ECO:0000256" key="5">
    <source>
        <dbReference type="ARBA" id="ARBA00022723"/>
    </source>
</evidence>
<comment type="function">
    <text evidence="8">Catalyzes the conversion of allantoin (5-ureidohydantoin) to allantoic acid by hydrolytic cleavage of the five-member hydantoin ring.</text>
</comment>
<dbReference type="AlphaFoldDB" id="A0A9X3MW07"/>
<dbReference type="InterPro" id="IPR002195">
    <property type="entry name" value="Dihydroorotase_CS"/>
</dbReference>
<dbReference type="SUPFAM" id="SSF51556">
    <property type="entry name" value="Metallo-dependent hydrolases"/>
    <property type="match status" value="1"/>
</dbReference>
<organism evidence="10 11">
    <name type="scientific">Solirubrobacter ginsenosidimutans</name>
    <dbReference type="NCBI Taxonomy" id="490573"/>
    <lineage>
        <taxon>Bacteria</taxon>
        <taxon>Bacillati</taxon>
        <taxon>Actinomycetota</taxon>
        <taxon>Thermoleophilia</taxon>
        <taxon>Solirubrobacterales</taxon>
        <taxon>Solirubrobacteraceae</taxon>
        <taxon>Solirubrobacter</taxon>
    </lineage>
</organism>
<dbReference type="InterPro" id="IPR050138">
    <property type="entry name" value="DHOase/Allantoinase_Hydrolase"/>
</dbReference>
<dbReference type="InterPro" id="IPR017593">
    <property type="entry name" value="Allantoinase"/>
</dbReference>
<feature type="binding site" evidence="8">
    <location>
        <position position="61"/>
    </location>
    <ligand>
        <name>Zn(2+)</name>
        <dbReference type="ChEBI" id="CHEBI:29105"/>
        <label>1</label>
    </ligand>
</feature>
<comment type="similarity">
    <text evidence="8">Belongs to the metallo-dependent hydrolases superfamily. Allantoinase family.</text>
</comment>
<evidence type="ECO:0000313" key="10">
    <source>
        <dbReference type="EMBL" id="MDA0163452.1"/>
    </source>
</evidence>
<comment type="PTM">
    <text evidence="8">Carboxylation allows a single lysine to coordinate two zinc ions.</text>
</comment>
<dbReference type="GO" id="GO:0008270">
    <property type="term" value="F:zinc ion binding"/>
    <property type="evidence" value="ECO:0007669"/>
    <property type="project" value="InterPro"/>
</dbReference>
<feature type="binding site" evidence="8">
    <location>
        <position position="182"/>
    </location>
    <ligand>
        <name>Zn(2+)</name>
        <dbReference type="ChEBI" id="CHEBI:29105"/>
        <label>2</label>
    </ligand>
</feature>
<comment type="pathway">
    <text evidence="8">Nitrogen metabolism; (S)-allantoin degradation; allantoate from (S)-allantoin: step 1/1.</text>
</comment>
<feature type="domain" description="Amidohydrolase-related" evidence="9">
    <location>
        <begin position="51"/>
        <end position="384"/>
    </location>
</feature>
<feature type="binding site" description="via carbamate group" evidence="8">
    <location>
        <position position="146"/>
    </location>
    <ligand>
        <name>Zn(2+)</name>
        <dbReference type="ChEBI" id="CHEBI:29105"/>
        <label>2</label>
    </ligand>
</feature>
<evidence type="ECO:0000313" key="11">
    <source>
        <dbReference type="Proteomes" id="UP001149140"/>
    </source>
</evidence>
<dbReference type="PANTHER" id="PTHR43668:SF4">
    <property type="entry name" value="ALLANTOINASE"/>
    <property type="match status" value="1"/>
</dbReference>
<evidence type="ECO:0000256" key="2">
    <source>
        <dbReference type="ARBA" id="ARBA00010286"/>
    </source>
</evidence>
<dbReference type="GO" id="GO:0050897">
    <property type="term" value="F:cobalt ion binding"/>
    <property type="evidence" value="ECO:0007669"/>
    <property type="project" value="InterPro"/>
</dbReference>
<dbReference type="EMBL" id="JAPDOD010000025">
    <property type="protein sequence ID" value="MDA0163452.1"/>
    <property type="molecule type" value="Genomic_DNA"/>
</dbReference>
<dbReference type="Gene3D" id="3.20.20.140">
    <property type="entry name" value="Metal-dependent hydrolases"/>
    <property type="match status" value="1"/>
</dbReference>
<keyword evidence="6 8" id="KW-0378">Hydrolase</keyword>
<evidence type="ECO:0000259" key="9">
    <source>
        <dbReference type="Pfam" id="PF01979"/>
    </source>
</evidence>
<feature type="binding site" description="via carbamate group" evidence="8">
    <location>
        <position position="146"/>
    </location>
    <ligand>
        <name>Zn(2+)</name>
        <dbReference type="ChEBI" id="CHEBI:29105"/>
        <label>1</label>
    </ligand>
</feature>
<comment type="cofactor">
    <cofactor evidence="8">
        <name>Zn(2+)</name>
        <dbReference type="ChEBI" id="CHEBI:29105"/>
    </cofactor>
    <text evidence="8">Binds 2 Zn(2+) ions per subunit.</text>
</comment>
<dbReference type="PROSITE" id="PS00482">
    <property type="entry name" value="DIHYDROOROTASE_1"/>
    <property type="match status" value="1"/>
</dbReference>
<dbReference type="GO" id="GO:0000256">
    <property type="term" value="P:allantoin catabolic process"/>
    <property type="evidence" value="ECO:0007669"/>
    <property type="project" value="UniProtKB-UniRule"/>
</dbReference>
<feature type="binding site" evidence="8">
    <location>
        <position position="59"/>
    </location>
    <ligand>
        <name>Zn(2+)</name>
        <dbReference type="ChEBI" id="CHEBI:29105"/>
        <label>1</label>
    </ligand>
</feature>
<comment type="similarity">
    <text evidence="2">Belongs to the metallo-dependent hydrolases superfamily. DHOase family. Class I DHOase subfamily.</text>
</comment>
<evidence type="ECO:0000256" key="7">
    <source>
        <dbReference type="ARBA" id="ARBA00022833"/>
    </source>
</evidence>
<dbReference type="InterPro" id="IPR047604">
    <property type="entry name" value="Allantoinase_bact"/>
</dbReference>
<dbReference type="Pfam" id="PF01979">
    <property type="entry name" value="Amidohydro_1"/>
    <property type="match status" value="1"/>
</dbReference>
<evidence type="ECO:0000256" key="4">
    <source>
        <dbReference type="ARBA" id="ARBA00022631"/>
    </source>
</evidence>
<comment type="catalytic activity">
    <reaction evidence="8">
        <text>(S)-allantoin + H2O = allantoate + H(+)</text>
        <dbReference type="Rhea" id="RHEA:17029"/>
        <dbReference type="ChEBI" id="CHEBI:15377"/>
        <dbReference type="ChEBI" id="CHEBI:15378"/>
        <dbReference type="ChEBI" id="CHEBI:15678"/>
        <dbReference type="ChEBI" id="CHEBI:17536"/>
        <dbReference type="EC" id="3.5.2.5"/>
    </reaction>
</comment>
<accession>A0A9X3MW07</accession>
<dbReference type="InterPro" id="IPR006680">
    <property type="entry name" value="Amidohydro-rel"/>
</dbReference>